<dbReference type="PANTHER" id="PTHR37299:SF1">
    <property type="entry name" value="STAGE 0 SPORULATION PROTEIN A HOMOLOG"/>
    <property type="match status" value="1"/>
</dbReference>
<dbReference type="Gene3D" id="3.40.50.2300">
    <property type="match status" value="1"/>
</dbReference>
<keyword evidence="4" id="KW-0238">DNA-binding</keyword>
<dbReference type="PANTHER" id="PTHR37299">
    <property type="entry name" value="TRANSCRIPTIONAL REGULATOR-RELATED"/>
    <property type="match status" value="1"/>
</dbReference>
<protein>
    <submittedName>
        <fullName evidence="4">LytTR family DNA-binding domain-containing protein</fullName>
    </submittedName>
</protein>
<dbReference type="SMART" id="SM00850">
    <property type="entry name" value="LytTR"/>
    <property type="match status" value="1"/>
</dbReference>
<dbReference type="Pfam" id="PF04397">
    <property type="entry name" value="LytTR"/>
    <property type="match status" value="1"/>
</dbReference>
<feature type="domain" description="HTH LytTR-type" evidence="3">
    <location>
        <begin position="131"/>
        <end position="231"/>
    </location>
</feature>
<dbReference type="InterPro" id="IPR011006">
    <property type="entry name" value="CheY-like_superfamily"/>
</dbReference>
<dbReference type="InterPro" id="IPR007492">
    <property type="entry name" value="LytTR_DNA-bd_dom"/>
</dbReference>
<keyword evidence="1" id="KW-0597">Phosphoprotein</keyword>
<evidence type="ECO:0000259" key="2">
    <source>
        <dbReference type="PROSITE" id="PS50110"/>
    </source>
</evidence>
<dbReference type="InterPro" id="IPR046947">
    <property type="entry name" value="LytR-like"/>
</dbReference>
<dbReference type="PROSITE" id="PS50110">
    <property type="entry name" value="RESPONSE_REGULATORY"/>
    <property type="match status" value="1"/>
</dbReference>
<reference evidence="4" key="1">
    <citation type="submission" date="2024-02" db="EMBL/GenBank/DDBJ databases">
        <title>Sediminibacterium planktonica sp. nov. and Sediminibacterium longus sp. nov., isolated from surface lake and river water.</title>
        <authorList>
            <person name="Watanabe K."/>
            <person name="Takemine S."/>
            <person name="Ishii Y."/>
            <person name="Ogata Y."/>
            <person name="Shindo C."/>
            <person name="Suda W."/>
        </authorList>
    </citation>
    <scope>NUCLEOTIDE SEQUENCE</scope>
    <source>
        <strain evidence="4">KACHI17</strain>
    </source>
</reference>
<evidence type="ECO:0000256" key="1">
    <source>
        <dbReference type="PROSITE-ProRule" id="PRU00169"/>
    </source>
</evidence>
<dbReference type="Gene3D" id="2.40.50.1020">
    <property type="entry name" value="LytTr DNA-binding domain"/>
    <property type="match status" value="1"/>
</dbReference>
<feature type="modified residue" description="4-aspartylphosphate" evidence="1">
    <location>
        <position position="36"/>
    </location>
</feature>
<sequence>MHLSSIEKIKVVAICSSGEEALKYLKESTVDIVLSDIDMPGISGIGLMKELKKHPVFIFISSYTEYAAESYNLDAVDYIVKPASLERVQKSIDKAIEYIEIKNRVHIDTDRLTSGQELHEIGSHISTDGFFFIRENNNYTKLNIQEITFIESMGDFSRIHTIGQKKFVVLVNLKNIEKQLSQKIFKRIHRQFIINILHANTINGNEIVLDDKNVIPLSVSYRQNLVESVLEKKLLKRFGD</sequence>
<dbReference type="GO" id="GO:0000156">
    <property type="term" value="F:phosphorelay response regulator activity"/>
    <property type="evidence" value="ECO:0007669"/>
    <property type="project" value="InterPro"/>
</dbReference>
<dbReference type="SUPFAM" id="SSF52172">
    <property type="entry name" value="CheY-like"/>
    <property type="match status" value="1"/>
</dbReference>
<dbReference type="AlphaFoldDB" id="A0AAT9GGR8"/>
<dbReference type="SMART" id="SM00448">
    <property type="entry name" value="REC"/>
    <property type="match status" value="1"/>
</dbReference>
<gene>
    <name evidence="4" type="ORF">KACHI17_06550</name>
</gene>
<accession>A0AAT9GGR8</accession>
<name>A0AAT9GGR8_9BACT</name>
<organism evidence="4">
    <name type="scientific">Sediminibacterium sp. KACHI17</name>
    <dbReference type="NCBI Taxonomy" id="1751071"/>
    <lineage>
        <taxon>Bacteria</taxon>
        <taxon>Pseudomonadati</taxon>
        <taxon>Bacteroidota</taxon>
        <taxon>Chitinophagia</taxon>
        <taxon>Chitinophagales</taxon>
        <taxon>Chitinophagaceae</taxon>
        <taxon>Sediminibacterium</taxon>
    </lineage>
</organism>
<dbReference type="PROSITE" id="PS50930">
    <property type="entry name" value="HTH_LYTTR"/>
    <property type="match status" value="1"/>
</dbReference>
<dbReference type="EMBL" id="AP029612">
    <property type="protein sequence ID" value="BFG69774.1"/>
    <property type="molecule type" value="Genomic_DNA"/>
</dbReference>
<feature type="domain" description="Response regulatory" evidence="2">
    <location>
        <begin position="1"/>
        <end position="96"/>
    </location>
</feature>
<evidence type="ECO:0000313" key="4">
    <source>
        <dbReference type="EMBL" id="BFG69774.1"/>
    </source>
</evidence>
<evidence type="ECO:0000259" key="3">
    <source>
        <dbReference type="PROSITE" id="PS50930"/>
    </source>
</evidence>
<dbReference type="Pfam" id="PF00072">
    <property type="entry name" value="Response_reg"/>
    <property type="match status" value="1"/>
</dbReference>
<proteinExistence type="predicted"/>
<dbReference type="GO" id="GO:0003677">
    <property type="term" value="F:DNA binding"/>
    <property type="evidence" value="ECO:0007669"/>
    <property type="project" value="UniProtKB-KW"/>
</dbReference>
<dbReference type="InterPro" id="IPR001789">
    <property type="entry name" value="Sig_transdc_resp-reg_receiver"/>
</dbReference>